<evidence type="ECO:0000256" key="3">
    <source>
        <dbReference type="ARBA" id="ARBA00022989"/>
    </source>
</evidence>
<dbReference type="KEGG" id="maic:MAIC_01620"/>
<reference evidence="7 8" key="1">
    <citation type="journal article" date="2019" name="Emerg. Microbes Infect.">
        <title>Comprehensive subspecies identification of 175 nontuberculous mycobacteria species based on 7547 genomic profiles.</title>
        <authorList>
            <person name="Matsumoto Y."/>
            <person name="Kinjo T."/>
            <person name="Motooka D."/>
            <person name="Nabeya D."/>
            <person name="Jung N."/>
            <person name="Uechi K."/>
            <person name="Horii T."/>
            <person name="Iida T."/>
            <person name="Fujita J."/>
            <person name="Nakamura S."/>
        </authorList>
    </citation>
    <scope>NUCLEOTIDE SEQUENCE [LARGE SCALE GENOMIC DNA]</scope>
    <source>
        <strain evidence="7 8">JCM 6376</strain>
    </source>
</reference>
<feature type="transmembrane region" description="Helical" evidence="5">
    <location>
        <begin position="101"/>
        <end position="124"/>
    </location>
</feature>
<dbReference type="InterPro" id="IPR011547">
    <property type="entry name" value="SLC26A/SulP_dom"/>
</dbReference>
<evidence type="ECO:0000256" key="5">
    <source>
        <dbReference type="SAM" id="Phobius"/>
    </source>
</evidence>
<dbReference type="CDD" id="cd07042">
    <property type="entry name" value="STAS_SulP_like_sulfate_transporter"/>
    <property type="match status" value="1"/>
</dbReference>
<organism evidence="7 8">
    <name type="scientific">Mycolicibacterium aichiense</name>
    <dbReference type="NCBI Taxonomy" id="1799"/>
    <lineage>
        <taxon>Bacteria</taxon>
        <taxon>Bacillati</taxon>
        <taxon>Actinomycetota</taxon>
        <taxon>Actinomycetes</taxon>
        <taxon>Mycobacteriales</taxon>
        <taxon>Mycobacteriaceae</taxon>
        <taxon>Mycolicibacterium</taxon>
    </lineage>
</organism>
<dbReference type="Pfam" id="PF01740">
    <property type="entry name" value="STAS"/>
    <property type="match status" value="1"/>
</dbReference>
<dbReference type="RefSeq" id="WP_115317787.1">
    <property type="nucleotide sequence ID" value="NZ_AP022561.1"/>
</dbReference>
<dbReference type="Gene3D" id="3.30.750.24">
    <property type="entry name" value="STAS domain"/>
    <property type="match status" value="1"/>
</dbReference>
<dbReference type="InterPro" id="IPR001902">
    <property type="entry name" value="SLC26A/SulP_fam"/>
</dbReference>
<dbReference type="Proteomes" id="UP000467327">
    <property type="component" value="Chromosome"/>
</dbReference>
<dbReference type="InterPro" id="IPR036513">
    <property type="entry name" value="STAS_dom_sf"/>
</dbReference>
<evidence type="ECO:0000256" key="1">
    <source>
        <dbReference type="ARBA" id="ARBA00004141"/>
    </source>
</evidence>
<keyword evidence="8" id="KW-1185">Reference proteome</keyword>
<dbReference type="PROSITE" id="PS50801">
    <property type="entry name" value="STAS"/>
    <property type="match status" value="1"/>
</dbReference>
<gene>
    <name evidence="7" type="ORF">MAIC_01620</name>
</gene>
<feature type="transmembrane region" description="Helical" evidence="5">
    <location>
        <begin position="30"/>
        <end position="49"/>
    </location>
</feature>
<feature type="transmembrane region" description="Helical" evidence="5">
    <location>
        <begin position="208"/>
        <end position="230"/>
    </location>
</feature>
<feature type="transmembrane region" description="Helical" evidence="5">
    <location>
        <begin position="381"/>
        <end position="411"/>
    </location>
</feature>
<dbReference type="PANTHER" id="PTHR11814">
    <property type="entry name" value="SULFATE TRANSPORTER"/>
    <property type="match status" value="1"/>
</dbReference>
<accession>A0AAD1MAG0</accession>
<dbReference type="GO" id="GO:0055085">
    <property type="term" value="P:transmembrane transport"/>
    <property type="evidence" value="ECO:0007669"/>
    <property type="project" value="InterPro"/>
</dbReference>
<proteinExistence type="predicted"/>
<feature type="transmembrane region" description="Helical" evidence="5">
    <location>
        <begin position="178"/>
        <end position="196"/>
    </location>
</feature>
<feature type="transmembrane region" description="Helical" evidence="5">
    <location>
        <begin position="136"/>
        <end position="158"/>
    </location>
</feature>
<dbReference type="InterPro" id="IPR002645">
    <property type="entry name" value="STAS_dom"/>
</dbReference>
<evidence type="ECO:0000259" key="6">
    <source>
        <dbReference type="PROSITE" id="PS50801"/>
    </source>
</evidence>
<dbReference type="SUPFAM" id="SSF52091">
    <property type="entry name" value="SpoIIaa-like"/>
    <property type="match status" value="1"/>
</dbReference>
<feature type="transmembrane region" description="Helical" evidence="5">
    <location>
        <begin position="55"/>
        <end position="72"/>
    </location>
</feature>
<keyword evidence="4 5" id="KW-0472">Membrane</keyword>
<dbReference type="EMBL" id="AP022561">
    <property type="protein sequence ID" value="BBX05359.1"/>
    <property type="molecule type" value="Genomic_DNA"/>
</dbReference>
<name>A0AAD1MAG0_9MYCO</name>
<dbReference type="AlphaFoldDB" id="A0AAD1MAG0"/>
<keyword evidence="3 5" id="KW-1133">Transmembrane helix</keyword>
<evidence type="ECO:0000313" key="7">
    <source>
        <dbReference type="EMBL" id="BBX05359.1"/>
    </source>
</evidence>
<dbReference type="Pfam" id="PF00916">
    <property type="entry name" value="Sulfate_transp"/>
    <property type="match status" value="1"/>
</dbReference>
<protein>
    <submittedName>
        <fullName evidence="7">Sulfate permease</fullName>
    </submittedName>
</protein>
<feature type="transmembrane region" description="Helical" evidence="5">
    <location>
        <begin position="250"/>
        <end position="267"/>
    </location>
</feature>
<evidence type="ECO:0000256" key="2">
    <source>
        <dbReference type="ARBA" id="ARBA00022692"/>
    </source>
</evidence>
<evidence type="ECO:0000313" key="8">
    <source>
        <dbReference type="Proteomes" id="UP000467327"/>
    </source>
</evidence>
<sequence length="547" mass="56133">MITRAAGQLSRLLPRLSDYADLPRSWRRDILAGITVGVVALPLALAFGISSGVGAAAGLITAVIAGVVAAIFGGSHVQVSGPTGAMAVVLAPIVAQHGIGSVALVTVLAGLIVLAAGITGLGRAVTFIPWPVIEGFTLGIAAIIFLQQVPAAFGVAAPSGQRTLVAAWTVVTDADWSSAWRTLAVVAFVAAVMVGLPRVHRAIPESLTAVVVSTLLVVAVHFPVAAIGSLPAHLPAPLVPHADPAALRTLLGAAVAIAALAAIESLLSARVAATMSPTGPYDPDRELVGQGLASMASGLFGGMPATGAIARTAVNVRSGARTRLSAIVHSLLLLGVVYLATGPVAAIPLSALAGVLMVTSFRMISLSTVTKIVGSTRSDALAFTLTAVVTVCFDLIEAVEIGILVAAFFALRTVARRSSVVREDLPGPPRPGDERIALLRLDGAMFFGAAERLSNAITNYPDVSVVIIRMSQLGMLDATGAHTLAEIAEDLESRGVTVIIKGVRPEHMALLANMGIVDALRHENHLIDSFDDAIAHARSHVARAVYP</sequence>
<comment type="subcellular location">
    <subcellularLocation>
        <location evidence="1">Membrane</location>
        <topology evidence="1">Multi-pass membrane protein</topology>
    </subcellularLocation>
</comment>
<evidence type="ECO:0000256" key="4">
    <source>
        <dbReference type="ARBA" id="ARBA00023136"/>
    </source>
</evidence>
<keyword evidence="2 5" id="KW-0812">Transmembrane</keyword>
<feature type="transmembrane region" description="Helical" evidence="5">
    <location>
        <begin position="331"/>
        <end position="361"/>
    </location>
</feature>
<dbReference type="GO" id="GO:0016020">
    <property type="term" value="C:membrane"/>
    <property type="evidence" value="ECO:0007669"/>
    <property type="project" value="UniProtKB-SubCell"/>
</dbReference>
<feature type="domain" description="STAS" evidence="6">
    <location>
        <begin position="436"/>
        <end position="537"/>
    </location>
</feature>